<dbReference type="Proteomes" id="UP000246004">
    <property type="component" value="Unassembled WGS sequence"/>
</dbReference>
<dbReference type="SFLD" id="SFLDS00029">
    <property type="entry name" value="Radical_SAM"/>
    <property type="match status" value="1"/>
</dbReference>
<feature type="domain" description="Radical SAM core" evidence="7">
    <location>
        <begin position="1"/>
        <end position="209"/>
    </location>
</feature>
<evidence type="ECO:0000313" key="9">
    <source>
        <dbReference type="EMBL" id="PWL08653.1"/>
    </source>
</evidence>
<dbReference type="SFLD" id="SFLDG01386">
    <property type="entry name" value="main_SPASM_domain-containing"/>
    <property type="match status" value="1"/>
</dbReference>
<dbReference type="InterPro" id="IPR023885">
    <property type="entry name" value="4Fe4S-binding_SPASM_dom"/>
</dbReference>
<name>A0A2A2HBK4_9EURY</name>
<protein>
    <submittedName>
        <fullName evidence="9">Anaerobic sulfatase-maturating enzyme</fullName>
        <ecNumber evidence="9">1.8.98.-</ecNumber>
    </submittedName>
    <submittedName>
        <fullName evidence="8">Radical SAM/SPASM domain-containing protein</fullName>
    </submittedName>
</protein>
<dbReference type="PROSITE" id="PS51918">
    <property type="entry name" value="RADICAL_SAM"/>
    <property type="match status" value="1"/>
</dbReference>
<dbReference type="GO" id="GO:0016491">
    <property type="term" value="F:oxidoreductase activity"/>
    <property type="evidence" value="ECO:0007669"/>
    <property type="project" value="UniProtKB-KW"/>
</dbReference>
<dbReference type="PANTHER" id="PTHR43273">
    <property type="entry name" value="ANAEROBIC SULFATASE-MATURATING ENZYME HOMOLOG ASLB-RELATED"/>
    <property type="match status" value="1"/>
</dbReference>
<dbReference type="NCBIfam" id="TIGR04085">
    <property type="entry name" value="rSAM_more_4Fe4S"/>
    <property type="match status" value="1"/>
</dbReference>
<dbReference type="SUPFAM" id="SSF102114">
    <property type="entry name" value="Radical SAM enzymes"/>
    <property type="match status" value="1"/>
</dbReference>
<dbReference type="SFLD" id="SFLDG01067">
    <property type="entry name" value="SPASM/twitch_domain_containing"/>
    <property type="match status" value="1"/>
</dbReference>
<dbReference type="InterPro" id="IPR013785">
    <property type="entry name" value="Aldolase_TIM"/>
</dbReference>
<dbReference type="NCBIfam" id="TIGR04083">
    <property type="entry name" value="rSAM_pep_methan"/>
    <property type="match status" value="1"/>
</dbReference>
<evidence type="ECO:0000313" key="11">
    <source>
        <dbReference type="Proteomes" id="UP000246004"/>
    </source>
</evidence>
<comment type="similarity">
    <text evidence="6">Belongs to the radical SAM superfamily. Anaerobic sulfatase-maturating enzyme family.</text>
</comment>
<evidence type="ECO:0000256" key="3">
    <source>
        <dbReference type="ARBA" id="ARBA00022723"/>
    </source>
</evidence>
<evidence type="ECO:0000313" key="10">
    <source>
        <dbReference type="Proteomes" id="UP000217528"/>
    </source>
</evidence>
<dbReference type="PANTHER" id="PTHR43273:SF3">
    <property type="entry name" value="ANAEROBIC SULFATASE-MATURATING ENZYME HOMOLOG ASLB-RELATED"/>
    <property type="match status" value="1"/>
</dbReference>
<dbReference type="CDD" id="cd21124">
    <property type="entry name" value="SPASM_CteB-like"/>
    <property type="match status" value="1"/>
</dbReference>
<evidence type="ECO:0000256" key="5">
    <source>
        <dbReference type="ARBA" id="ARBA00023014"/>
    </source>
</evidence>
<dbReference type="CDD" id="cd01335">
    <property type="entry name" value="Radical_SAM"/>
    <property type="match status" value="1"/>
</dbReference>
<dbReference type="RefSeq" id="WP_095609065.1">
    <property type="nucleotide sequence ID" value="NZ_LMVN01000024.1"/>
</dbReference>
<dbReference type="InterPro" id="IPR024018">
    <property type="entry name" value="CHP04083_rSAM"/>
</dbReference>
<dbReference type="InterPro" id="IPR023867">
    <property type="entry name" value="Sulphatase_maturase_rSAM"/>
</dbReference>
<dbReference type="Gene3D" id="3.20.20.70">
    <property type="entry name" value="Aldolase class I"/>
    <property type="match status" value="1"/>
</dbReference>
<evidence type="ECO:0000256" key="2">
    <source>
        <dbReference type="ARBA" id="ARBA00022691"/>
    </source>
</evidence>
<dbReference type="GO" id="GO:0046872">
    <property type="term" value="F:metal ion binding"/>
    <property type="evidence" value="ECO:0007669"/>
    <property type="project" value="UniProtKB-KW"/>
</dbReference>
<evidence type="ECO:0000259" key="7">
    <source>
        <dbReference type="PROSITE" id="PS51918"/>
    </source>
</evidence>
<comment type="caution">
    <text evidence="8">The sequence shown here is derived from an EMBL/GenBank/DDBJ whole genome shotgun (WGS) entry which is preliminary data.</text>
</comment>
<evidence type="ECO:0000256" key="1">
    <source>
        <dbReference type="ARBA" id="ARBA00001966"/>
    </source>
</evidence>
<keyword evidence="5" id="KW-0411">Iron-sulfur</keyword>
<comment type="cofactor">
    <cofactor evidence="1">
        <name>[4Fe-4S] cluster</name>
        <dbReference type="ChEBI" id="CHEBI:49883"/>
    </cofactor>
</comment>
<dbReference type="EC" id="1.8.98.-" evidence="9"/>
<keyword evidence="3" id="KW-0479">Metal-binding</keyword>
<dbReference type="OrthoDB" id="5620at2157"/>
<dbReference type="AlphaFoldDB" id="A0A2A2HBK4"/>
<dbReference type="InterPro" id="IPR047602">
    <property type="entry name" value="SPASM_CteB-like"/>
</dbReference>
<evidence type="ECO:0000256" key="4">
    <source>
        <dbReference type="ARBA" id="ARBA00023004"/>
    </source>
</evidence>
<dbReference type="EMBL" id="LWMS01000010">
    <property type="protein sequence ID" value="PWL08653.1"/>
    <property type="molecule type" value="Genomic_DNA"/>
</dbReference>
<dbReference type="EMBL" id="LMVN01000024">
    <property type="protein sequence ID" value="PAV06891.1"/>
    <property type="molecule type" value="Genomic_DNA"/>
</dbReference>
<dbReference type="InterPro" id="IPR007197">
    <property type="entry name" value="rSAM"/>
</dbReference>
<accession>A0A2A2HBK4</accession>
<sequence length="393" mass="45486">MHVMIIPTMGCPANCSYCWSSEETSHIMTQKTTDDIIEWLKDFQKEPTTFTFHGGEPLLAGYEFYKHILGRIDKELDFLYPAYAIQTNLWKMDDEIAELFKQYEIPIGSSLDGPRELNDIQRGINYYDNTMKGYQIARKHDLNVSFISTFTKNSIKQKEEIFEFFKQKGLNMKIHPALSSIKSHKSDNFAIDPEEYGNLMLYLLDEYLDVADIMELKNIDHLCKGVLRKKGCVCTYVDCMDSTFAIGPDGSIYPCYRFVDMPEFKIGDVADKPSYEELMNTKAELLLKEYKEYVDENCSDCKHIDYCRGGCPYNALVYGDGNMEVSCVDPHCEAYKMIFDKIDELMNQKLDFAFDELNDVIEKDFNFTLNVGFENKPEDSKKKFTVMDIALKP</sequence>
<dbReference type="InterPro" id="IPR058240">
    <property type="entry name" value="rSAM_sf"/>
</dbReference>
<reference evidence="9 11" key="1">
    <citation type="submission" date="2016-04" db="EMBL/GenBank/DDBJ databases">
        <title>Genome sequence of Methanosphaera cuniculi DSM 4103.</title>
        <authorList>
            <person name="Poehlein A."/>
            <person name="Seedorf H."/>
            <person name="Daniel R."/>
        </authorList>
    </citation>
    <scope>NUCLEOTIDE SEQUENCE [LARGE SCALE GENOMIC DNA]</scope>
    <source>
        <strain evidence="9 11">DSM 4103</strain>
    </source>
</reference>
<keyword evidence="2" id="KW-0949">S-adenosyl-L-methionine</keyword>
<keyword evidence="4" id="KW-0408">Iron</keyword>
<organism evidence="8 10">
    <name type="scientific">Methanosphaera cuniculi</name>
    <dbReference type="NCBI Taxonomy" id="1077256"/>
    <lineage>
        <taxon>Archaea</taxon>
        <taxon>Methanobacteriati</taxon>
        <taxon>Methanobacteriota</taxon>
        <taxon>Methanomada group</taxon>
        <taxon>Methanobacteria</taxon>
        <taxon>Methanobacteriales</taxon>
        <taxon>Methanobacteriaceae</taxon>
        <taxon>Methanosphaera</taxon>
    </lineage>
</organism>
<keyword evidence="9" id="KW-0560">Oxidoreductase</keyword>
<dbReference type="Pfam" id="PF13186">
    <property type="entry name" value="SPASM"/>
    <property type="match status" value="1"/>
</dbReference>
<dbReference type="Proteomes" id="UP000217528">
    <property type="component" value="Unassembled WGS sequence"/>
</dbReference>
<dbReference type="Pfam" id="PF04055">
    <property type="entry name" value="Radical_SAM"/>
    <property type="match status" value="1"/>
</dbReference>
<evidence type="ECO:0000256" key="6">
    <source>
        <dbReference type="ARBA" id="ARBA00023601"/>
    </source>
</evidence>
<dbReference type="SFLD" id="SFLDG01384">
    <property type="entry name" value="thioether_bond_formation_requi"/>
    <property type="match status" value="1"/>
</dbReference>
<gene>
    <name evidence="8" type="ORF">ASJ82_07175</name>
    <name evidence="9" type="ORF">MSCUN_03660</name>
</gene>
<evidence type="ECO:0000313" key="8">
    <source>
        <dbReference type="EMBL" id="PAV06891.1"/>
    </source>
</evidence>
<reference evidence="8 10" key="2">
    <citation type="journal article" date="2017" name="BMC Genomics">
        <title>Genomic analysis of methanogenic archaea reveals a shift towards energy conservation.</title>
        <authorList>
            <person name="Gilmore S.P."/>
            <person name="Henske J.K."/>
            <person name="Sexton J.A."/>
            <person name="Solomon K.V."/>
            <person name="Seppala S."/>
            <person name="Yoo J.I."/>
            <person name="Huyett L.M."/>
            <person name="Pressman A."/>
            <person name="Cogan J.Z."/>
            <person name="Kivenson V."/>
            <person name="Peng X."/>
            <person name="Tan Y."/>
            <person name="Valentine D.L."/>
            <person name="O'Malley M.A."/>
        </authorList>
    </citation>
    <scope>NUCLEOTIDE SEQUENCE [LARGE SCALE GENOMIC DNA]</scope>
    <source>
        <strain evidence="8 10">1R-7</strain>
    </source>
</reference>
<dbReference type="GO" id="GO:0051536">
    <property type="term" value="F:iron-sulfur cluster binding"/>
    <property type="evidence" value="ECO:0007669"/>
    <property type="project" value="UniProtKB-KW"/>
</dbReference>
<dbReference type="SFLD" id="SFLDG01072">
    <property type="entry name" value="dehydrogenase_like"/>
    <property type="match status" value="1"/>
</dbReference>
<keyword evidence="10" id="KW-1185">Reference proteome</keyword>
<proteinExistence type="inferred from homology"/>